<accession>A0A1B0CSV0</accession>
<evidence type="ECO:0000313" key="2">
    <source>
        <dbReference type="Proteomes" id="UP000092461"/>
    </source>
</evidence>
<dbReference type="Proteomes" id="UP000092461">
    <property type="component" value="Unassembled WGS sequence"/>
</dbReference>
<organism evidence="1 2">
    <name type="scientific">Lutzomyia longipalpis</name>
    <name type="common">Sand fly</name>
    <dbReference type="NCBI Taxonomy" id="7200"/>
    <lineage>
        <taxon>Eukaryota</taxon>
        <taxon>Metazoa</taxon>
        <taxon>Ecdysozoa</taxon>
        <taxon>Arthropoda</taxon>
        <taxon>Hexapoda</taxon>
        <taxon>Insecta</taxon>
        <taxon>Pterygota</taxon>
        <taxon>Neoptera</taxon>
        <taxon>Endopterygota</taxon>
        <taxon>Diptera</taxon>
        <taxon>Nematocera</taxon>
        <taxon>Psychodoidea</taxon>
        <taxon>Psychodidae</taxon>
        <taxon>Lutzomyia</taxon>
        <taxon>Lutzomyia</taxon>
    </lineage>
</organism>
<dbReference type="EMBL" id="AJWK01026636">
    <property type="status" value="NOT_ANNOTATED_CDS"/>
    <property type="molecule type" value="Genomic_DNA"/>
</dbReference>
<name>A0A1B0CSV0_LUTLO</name>
<reference evidence="1" key="1">
    <citation type="submission" date="2020-05" db="UniProtKB">
        <authorList>
            <consortium name="EnsemblMetazoa"/>
        </authorList>
    </citation>
    <scope>IDENTIFICATION</scope>
    <source>
        <strain evidence="1">Jacobina</strain>
    </source>
</reference>
<evidence type="ECO:0000313" key="1">
    <source>
        <dbReference type="EnsemblMetazoa" id="LLOJ007949-PA"/>
    </source>
</evidence>
<sequence length="68" mass="8012">MILMFALMSRSRVDEFYKTIDFRLRSYLEKIFVDRSDQEEQCAQLNVHPACVIRVTLAASWPRATRTS</sequence>
<dbReference type="EnsemblMetazoa" id="LLOJ007949-RA">
    <property type="protein sequence ID" value="LLOJ007949-PA"/>
    <property type="gene ID" value="LLOJ007949"/>
</dbReference>
<dbReference type="VEuPathDB" id="VectorBase:LLOJ007949"/>
<protein>
    <submittedName>
        <fullName evidence="1">Uncharacterized protein</fullName>
    </submittedName>
</protein>
<dbReference type="AlphaFoldDB" id="A0A1B0CSV0"/>
<keyword evidence="2" id="KW-1185">Reference proteome</keyword>
<proteinExistence type="predicted"/>